<gene>
    <name evidence="1" type="primary">Acey_s0009.g740</name>
    <name evidence="1" type="ORF">Y032_0009g740</name>
</gene>
<organism evidence="1 2">
    <name type="scientific">Ancylostoma ceylanicum</name>
    <dbReference type="NCBI Taxonomy" id="53326"/>
    <lineage>
        <taxon>Eukaryota</taxon>
        <taxon>Metazoa</taxon>
        <taxon>Ecdysozoa</taxon>
        <taxon>Nematoda</taxon>
        <taxon>Chromadorea</taxon>
        <taxon>Rhabditida</taxon>
        <taxon>Rhabditina</taxon>
        <taxon>Rhabditomorpha</taxon>
        <taxon>Strongyloidea</taxon>
        <taxon>Ancylostomatidae</taxon>
        <taxon>Ancylostomatinae</taxon>
        <taxon>Ancylostoma</taxon>
    </lineage>
</organism>
<reference evidence="2" key="1">
    <citation type="journal article" date="2015" name="Nat. Genet.">
        <title>The genome and transcriptome of the zoonotic hookworm Ancylostoma ceylanicum identify infection-specific gene families.</title>
        <authorList>
            <person name="Schwarz E.M."/>
            <person name="Hu Y."/>
            <person name="Antoshechkin I."/>
            <person name="Miller M.M."/>
            <person name="Sternberg P.W."/>
            <person name="Aroian R.V."/>
        </authorList>
    </citation>
    <scope>NUCLEOTIDE SEQUENCE</scope>
    <source>
        <strain evidence="2">HY135</strain>
    </source>
</reference>
<evidence type="ECO:0000313" key="2">
    <source>
        <dbReference type="Proteomes" id="UP000024635"/>
    </source>
</evidence>
<keyword evidence="2" id="KW-1185">Reference proteome</keyword>
<accession>A0A016VKA1</accession>
<comment type="caution">
    <text evidence="1">The sequence shown here is derived from an EMBL/GenBank/DDBJ whole genome shotgun (WGS) entry which is preliminary data.</text>
</comment>
<dbReference type="EMBL" id="JARK01001345">
    <property type="protein sequence ID" value="EYC27457.1"/>
    <property type="molecule type" value="Genomic_DNA"/>
</dbReference>
<dbReference type="Proteomes" id="UP000024635">
    <property type="component" value="Unassembled WGS sequence"/>
</dbReference>
<evidence type="ECO:0000313" key="1">
    <source>
        <dbReference type="EMBL" id="EYC27457.1"/>
    </source>
</evidence>
<protein>
    <submittedName>
        <fullName evidence="1">Uncharacterized protein</fullName>
    </submittedName>
</protein>
<dbReference type="AlphaFoldDB" id="A0A016VKA1"/>
<proteinExistence type="predicted"/>
<sequence>MVTWSAGKRGCSAGKRGRLWIPDRCGGLVGADSLYSLIVVFGFLSIMDDPIETEVESERFDEERAYRHVSAKKLSCETWETSEACISINIFVFNLY</sequence>
<name>A0A016VKA1_9BILA</name>